<dbReference type="Gene3D" id="1.10.3210.10">
    <property type="entry name" value="Hypothetical protein af1432"/>
    <property type="match status" value="1"/>
</dbReference>
<dbReference type="Proteomes" id="UP000054729">
    <property type="component" value="Unassembled WGS sequence"/>
</dbReference>
<dbReference type="PANTHER" id="PTHR33525">
    <property type="match status" value="1"/>
</dbReference>
<evidence type="ECO:0000313" key="3">
    <source>
        <dbReference type="Proteomes" id="UP000054729"/>
    </source>
</evidence>
<feature type="domain" description="HDOD" evidence="1">
    <location>
        <begin position="90"/>
        <end position="284"/>
    </location>
</feature>
<protein>
    <submittedName>
        <fullName evidence="2">HDOD domain protein</fullName>
    </submittedName>
</protein>
<dbReference type="PANTHER" id="PTHR33525:SF4">
    <property type="entry name" value="CYCLIC DI-GMP PHOSPHODIESTERASE CDGJ"/>
    <property type="match status" value="1"/>
</dbReference>
<dbReference type="InterPro" id="IPR013976">
    <property type="entry name" value="HDOD"/>
</dbReference>
<organism evidence="2 3">
    <name type="scientific">Legionella waltersii</name>
    <dbReference type="NCBI Taxonomy" id="66969"/>
    <lineage>
        <taxon>Bacteria</taxon>
        <taxon>Pseudomonadati</taxon>
        <taxon>Pseudomonadota</taxon>
        <taxon>Gammaproteobacteria</taxon>
        <taxon>Legionellales</taxon>
        <taxon>Legionellaceae</taxon>
        <taxon>Legionella</taxon>
    </lineage>
</organism>
<sequence length="374" mass="41417">MVFAVIIFLLLSGIIYWGTFSSSKKSAQKRLIKPIADVKKEALKEMLPPAHLTEPANQPVEQQIYPELSKFRLLTLKESDKQTLDQIVKITKSIPRPHPILNVLLAGGDNTDELYEMVQSDPVIAAKVLQAVNSGGFYLTQKITRLNQAILFLGANRIKSIAFQCAITTNIPNRNKKLKEALGKIWSCGFLASSLAFTLSKSLGFGNSSELATQALLSYIGNLAMITFQPKLSHSFSAGALLFERVYQEQEDLMTHSAIVGGQLAIEWQLPQEIATAISNSNIPLGVVPYQCVINRNSLPNTVLTYACCRIAEIILIKGIDNLDQINFFAPLPIELFYTPDYLNISGLHQFIPLFASPGIRKEINKLIKKSTAR</sequence>
<dbReference type="STRING" id="66969.Lwal_1951"/>
<dbReference type="AlphaFoldDB" id="A0A0W1A786"/>
<name>A0A0W1A786_9GAMM</name>
<dbReference type="Pfam" id="PF08668">
    <property type="entry name" value="HDOD"/>
    <property type="match status" value="1"/>
</dbReference>
<keyword evidence="3" id="KW-1185">Reference proteome</keyword>
<dbReference type="PATRIC" id="fig|66969.6.peg.2131"/>
<accession>A0A0W1A786</accession>
<dbReference type="PROSITE" id="PS51833">
    <property type="entry name" value="HDOD"/>
    <property type="match status" value="1"/>
</dbReference>
<comment type="caution">
    <text evidence="2">The sequence shown here is derived from an EMBL/GenBank/DDBJ whole genome shotgun (WGS) entry which is preliminary data.</text>
</comment>
<dbReference type="EMBL" id="LNZB01000048">
    <property type="protein sequence ID" value="KTD77174.1"/>
    <property type="molecule type" value="Genomic_DNA"/>
</dbReference>
<dbReference type="SUPFAM" id="SSF109604">
    <property type="entry name" value="HD-domain/PDEase-like"/>
    <property type="match status" value="1"/>
</dbReference>
<evidence type="ECO:0000259" key="1">
    <source>
        <dbReference type="PROSITE" id="PS51833"/>
    </source>
</evidence>
<gene>
    <name evidence="2" type="ORF">Lwal_1951</name>
</gene>
<dbReference type="InterPro" id="IPR052340">
    <property type="entry name" value="RNase_Y/CdgJ"/>
</dbReference>
<proteinExistence type="predicted"/>
<reference evidence="2 3" key="1">
    <citation type="submission" date="2015-11" db="EMBL/GenBank/DDBJ databases">
        <title>Genomic analysis of 38 Legionella species identifies large and diverse effector repertoires.</title>
        <authorList>
            <person name="Burstein D."/>
            <person name="Amaro F."/>
            <person name="Zusman T."/>
            <person name="Lifshitz Z."/>
            <person name="Cohen O."/>
            <person name="Gilbert J.A."/>
            <person name="Pupko T."/>
            <person name="Shuman H.A."/>
            <person name="Segal G."/>
        </authorList>
    </citation>
    <scope>NUCLEOTIDE SEQUENCE [LARGE SCALE GENOMIC DNA]</scope>
    <source>
        <strain evidence="2 3">ATCC 51914</strain>
    </source>
</reference>
<evidence type="ECO:0000313" key="2">
    <source>
        <dbReference type="EMBL" id="KTD77174.1"/>
    </source>
</evidence>